<dbReference type="AlphaFoldDB" id="A0A8S9Q0J9"/>
<dbReference type="EMBL" id="QGKX02001347">
    <property type="protein sequence ID" value="KAF3525541.1"/>
    <property type="molecule type" value="Genomic_DNA"/>
</dbReference>
<evidence type="ECO:0000313" key="3">
    <source>
        <dbReference type="Proteomes" id="UP000712600"/>
    </source>
</evidence>
<protein>
    <recommendedName>
        <fullName evidence="4">Zinc finger GRF-type domain-containing protein</fullName>
    </recommendedName>
</protein>
<evidence type="ECO:0000256" key="1">
    <source>
        <dbReference type="SAM" id="Coils"/>
    </source>
</evidence>
<dbReference type="Proteomes" id="UP000712600">
    <property type="component" value="Unassembled WGS sequence"/>
</dbReference>
<accession>A0A8S9Q0J9</accession>
<feature type="coiled-coil region" evidence="1">
    <location>
        <begin position="93"/>
        <end position="127"/>
    </location>
</feature>
<sequence length="249" mass="28637">MDPNEERRSMKAHKAHFDTLHFVTDSMQGIQKRCVCGQHLVRERAPAEVFDYLPGKRFFTCKEYKGDGMHYRQPWVCAVEEELGFMKTRLEKCEEYKSLVVKLEVENQELKAEVEKLLARVSQLDSMLTFEGWWLGLGDEEVTGARPPDIKAAKAAKKKKGVQEESNHTELKTVLEMKDKLNKQKLLEKLLEKPDPLSAMEMSLKLKLITEESNLLLFYVTGGIDDHGSKAREQSTGAQHCYLLLLYVM</sequence>
<name>A0A8S9Q0J9_BRACR</name>
<keyword evidence="1" id="KW-0175">Coiled coil</keyword>
<evidence type="ECO:0008006" key="4">
    <source>
        <dbReference type="Google" id="ProtNLM"/>
    </source>
</evidence>
<comment type="caution">
    <text evidence="2">The sequence shown here is derived from an EMBL/GenBank/DDBJ whole genome shotgun (WGS) entry which is preliminary data.</text>
</comment>
<proteinExistence type="predicted"/>
<evidence type="ECO:0000313" key="2">
    <source>
        <dbReference type="EMBL" id="KAF3525541.1"/>
    </source>
</evidence>
<gene>
    <name evidence="2" type="ORF">F2Q69_00050320</name>
</gene>
<organism evidence="2 3">
    <name type="scientific">Brassica cretica</name>
    <name type="common">Mustard</name>
    <dbReference type="NCBI Taxonomy" id="69181"/>
    <lineage>
        <taxon>Eukaryota</taxon>
        <taxon>Viridiplantae</taxon>
        <taxon>Streptophyta</taxon>
        <taxon>Embryophyta</taxon>
        <taxon>Tracheophyta</taxon>
        <taxon>Spermatophyta</taxon>
        <taxon>Magnoliopsida</taxon>
        <taxon>eudicotyledons</taxon>
        <taxon>Gunneridae</taxon>
        <taxon>Pentapetalae</taxon>
        <taxon>rosids</taxon>
        <taxon>malvids</taxon>
        <taxon>Brassicales</taxon>
        <taxon>Brassicaceae</taxon>
        <taxon>Brassiceae</taxon>
        <taxon>Brassica</taxon>
    </lineage>
</organism>
<reference evidence="2" key="1">
    <citation type="submission" date="2019-12" db="EMBL/GenBank/DDBJ databases">
        <title>Genome sequencing and annotation of Brassica cretica.</title>
        <authorList>
            <person name="Studholme D.J."/>
            <person name="Sarris P."/>
        </authorList>
    </citation>
    <scope>NUCLEOTIDE SEQUENCE</scope>
    <source>
        <strain evidence="2">PFS-109/04</strain>
        <tissue evidence="2">Leaf</tissue>
    </source>
</reference>